<reference evidence="2 3" key="1">
    <citation type="submission" date="2017-11" db="EMBL/GenBank/DDBJ databases">
        <title>Comparitive Functional Genomics of Dry Heat Resistant strains isolated from the Viking Spacecraft.</title>
        <authorList>
            <person name="Seuylemezian A."/>
            <person name="Cooper K."/>
            <person name="Vaishampayan P."/>
        </authorList>
    </citation>
    <scope>NUCLEOTIDE SEQUENCE [LARGE SCALE GENOMIC DNA]</scope>
    <source>
        <strain evidence="2 3">V32-6</strain>
    </source>
</reference>
<dbReference type="Gene3D" id="3.40.630.30">
    <property type="match status" value="1"/>
</dbReference>
<keyword evidence="3" id="KW-1185">Reference proteome</keyword>
<proteinExistence type="predicted"/>
<dbReference type="Pfam" id="PF00583">
    <property type="entry name" value="Acetyltransf_1"/>
    <property type="match status" value="1"/>
</dbReference>
<sequence>MNLNKDGGKWVDIQLRFCEQVNEPNDLEAVWRILCESDKDFFPPLSARGSTFQRTLQQEEKLETLPHAYYEEIIKQPIILAVSKESGKVAGFMTFKHNYHCPELNNFSPSNYITTICVAKNARNQGITRKFYQFIQSSEIPSQYRMPNLATRTWSTNASHLHILRTMGFEVSARLVNHRGNGMDTIYFGKKVQQ</sequence>
<organism evidence="2 3">
    <name type="scientific">Neobacillus cucumis</name>
    <dbReference type="NCBI Taxonomy" id="1740721"/>
    <lineage>
        <taxon>Bacteria</taxon>
        <taxon>Bacillati</taxon>
        <taxon>Bacillota</taxon>
        <taxon>Bacilli</taxon>
        <taxon>Bacillales</taxon>
        <taxon>Bacillaceae</taxon>
        <taxon>Neobacillus</taxon>
    </lineage>
</organism>
<dbReference type="Proteomes" id="UP000234950">
    <property type="component" value="Unassembled WGS sequence"/>
</dbReference>
<dbReference type="OrthoDB" id="9783294at2"/>
<evidence type="ECO:0000259" key="1">
    <source>
        <dbReference type="PROSITE" id="PS51186"/>
    </source>
</evidence>
<dbReference type="AlphaFoldDB" id="A0A2N5HD22"/>
<accession>A0A2N5HD22</accession>
<dbReference type="InterPro" id="IPR000182">
    <property type="entry name" value="GNAT_dom"/>
</dbReference>
<feature type="domain" description="N-acetyltransferase" evidence="1">
    <location>
        <begin position="40"/>
        <end position="193"/>
    </location>
</feature>
<protein>
    <recommendedName>
        <fullName evidence="1">N-acetyltransferase domain-containing protein</fullName>
    </recommendedName>
</protein>
<gene>
    <name evidence="2" type="ORF">CVD27_14855</name>
</gene>
<evidence type="ECO:0000313" key="2">
    <source>
        <dbReference type="EMBL" id="PLS03415.1"/>
    </source>
</evidence>
<dbReference type="InterPro" id="IPR016181">
    <property type="entry name" value="Acyl_CoA_acyltransferase"/>
</dbReference>
<dbReference type="SUPFAM" id="SSF55729">
    <property type="entry name" value="Acyl-CoA N-acyltransferases (Nat)"/>
    <property type="match status" value="1"/>
</dbReference>
<dbReference type="PROSITE" id="PS51186">
    <property type="entry name" value="GNAT"/>
    <property type="match status" value="1"/>
</dbReference>
<name>A0A2N5HD22_9BACI</name>
<dbReference type="GO" id="GO:0016747">
    <property type="term" value="F:acyltransferase activity, transferring groups other than amino-acyl groups"/>
    <property type="evidence" value="ECO:0007669"/>
    <property type="project" value="InterPro"/>
</dbReference>
<dbReference type="EMBL" id="PGVE01000055">
    <property type="protein sequence ID" value="PLS03415.1"/>
    <property type="molecule type" value="Genomic_DNA"/>
</dbReference>
<evidence type="ECO:0000313" key="3">
    <source>
        <dbReference type="Proteomes" id="UP000234950"/>
    </source>
</evidence>
<comment type="caution">
    <text evidence="2">The sequence shown here is derived from an EMBL/GenBank/DDBJ whole genome shotgun (WGS) entry which is preliminary data.</text>
</comment>
<dbReference type="CDD" id="cd04301">
    <property type="entry name" value="NAT_SF"/>
    <property type="match status" value="1"/>
</dbReference>